<dbReference type="PANTHER" id="PTHR23250">
    <property type="entry name" value="DYSFERLIN-RELATED"/>
    <property type="match status" value="1"/>
</dbReference>
<dbReference type="InterPro" id="IPR051513">
    <property type="entry name" value="Tectonin_beta-prop"/>
</dbReference>
<evidence type="ECO:0000256" key="1">
    <source>
        <dbReference type="ARBA" id="ARBA00022734"/>
    </source>
</evidence>
<accession>A0A7D9DRA8</accession>
<dbReference type="GO" id="GO:0030246">
    <property type="term" value="F:carbohydrate binding"/>
    <property type="evidence" value="ECO:0007669"/>
    <property type="project" value="UniProtKB-KW"/>
</dbReference>
<dbReference type="PANTHER" id="PTHR23250:SF3">
    <property type="entry name" value="FISH-EGG LECTIN-LIKE ISOFORM X1-RELATED"/>
    <property type="match status" value="1"/>
</dbReference>
<sequence>MTDNSSYIPGHGNSCDIIEAKPLKGKRYDVPTMQTFCVRLSGECFIRCRGNSECQSFGIGVVDECLGQLQCRLYSQRTVERSDLANDKKYTYYILEAPTCCEEPCTNNKVCRPSTCKCVCPDGFGSNRCMCPDHNMSRVFDKDSPVMLPGVMKQVESGNQTWGVTDDQKVWVLRNDDTWQMLGQDKFNYISVGKAGVWALDALNDVFVRKGTDTQNPFGTGWTLVSSPSQKLVQIDSGSSGVVYGVTRENQIYCRAGITQQTLSGTSWVNVSGTAKHVSCGDYGCWAVRPDNTVGFRQGVTVQNCAGTEWNDFSGKADVTQLDSGATGAVYAISTNHTLQRLNGICWKIPWGTKNWKEVLPRPFKHVTIGDTHMYVVADNGTVWKFSY</sequence>
<dbReference type="SUPFAM" id="SSF50985">
    <property type="entry name" value="RCC1/BLIP-II"/>
    <property type="match status" value="1"/>
</dbReference>
<evidence type="ECO:0000313" key="4">
    <source>
        <dbReference type="Proteomes" id="UP001152795"/>
    </source>
</evidence>
<keyword evidence="1" id="KW-0430">Lectin</keyword>
<dbReference type="Pfam" id="PF19193">
    <property type="entry name" value="Tectonin"/>
    <property type="match status" value="1"/>
</dbReference>
<gene>
    <name evidence="3" type="ORF">PACLA_8A046491</name>
</gene>
<dbReference type="Proteomes" id="UP001152795">
    <property type="component" value="Unassembled WGS sequence"/>
</dbReference>
<reference evidence="3" key="1">
    <citation type="submission" date="2020-04" db="EMBL/GenBank/DDBJ databases">
        <authorList>
            <person name="Alioto T."/>
            <person name="Alioto T."/>
            <person name="Gomez Garrido J."/>
        </authorList>
    </citation>
    <scope>NUCLEOTIDE SEQUENCE</scope>
    <source>
        <strain evidence="3">A484AB</strain>
    </source>
</reference>
<evidence type="ECO:0000256" key="2">
    <source>
        <dbReference type="ARBA" id="ARBA00038331"/>
    </source>
</evidence>
<dbReference type="EMBL" id="CACRXK020002023">
    <property type="protein sequence ID" value="CAB3992325.1"/>
    <property type="molecule type" value="Genomic_DNA"/>
</dbReference>
<comment type="similarity">
    <text evidence="2">Belongs to the tectonin family.</text>
</comment>
<dbReference type="SMART" id="SM00706">
    <property type="entry name" value="TECPR"/>
    <property type="match status" value="6"/>
</dbReference>
<comment type="caution">
    <text evidence="3">The sequence shown here is derived from an EMBL/GenBank/DDBJ whole genome shotgun (WGS) entry which is preliminary data.</text>
</comment>
<dbReference type="InterPro" id="IPR003609">
    <property type="entry name" value="Pan_app"/>
</dbReference>
<protein>
    <submittedName>
        <fullName evidence="3">Uncharacterized protein</fullName>
    </submittedName>
</protein>
<dbReference type="OrthoDB" id="166585at2759"/>
<proteinExistence type="inferred from homology"/>
<name>A0A7D9DRA8_PARCT</name>
<keyword evidence="4" id="KW-1185">Reference proteome</keyword>
<dbReference type="PROSITE" id="PS50948">
    <property type="entry name" value="PAN"/>
    <property type="match status" value="1"/>
</dbReference>
<dbReference type="InterPro" id="IPR009091">
    <property type="entry name" value="RCC1/BLIP-II"/>
</dbReference>
<evidence type="ECO:0000313" key="3">
    <source>
        <dbReference type="EMBL" id="CAB3992325.1"/>
    </source>
</evidence>
<dbReference type="InterPro" id="IPR006624">
    <property type="entry name" value="Beta-propeller_rpt_TECPR"/>
</dbReference>
<organism evidence="3 4">
    <name type="scientific">Paramuricea clavata</name>
    <name type="common">Red gorgonian</name>
    <name type="synonym">Violescent sea-whip</name>
    <dbReference type="NCBI Taxonomy" id="317549"/>
    <lineage>
        <taxon>Eukaryota</taxon>
        <taxon>Metazoa</taxon>
        <taxon>Cnidaria</taxon>
        <taxon>Anthozoa</taxon>
        <taxon>Octocorallia</taxon>
        <taxon>Malacalcyonacea</taxon>
        <taxon>Plexauridae</taxon>
        <taxon>Paramuricea</taxon>
    </lineage>
</organism>
<dbReference type="AlphaFoldDB" id="A0A7D9DRA8"/>